<evidence type="ECO:0000256" key="2">
    <source>
        <dbReference type="SAM" id="Phobius"/>
    </source>
</evidence>
<keyword evidence="2" id="KW-1133">Transmembrane helix</keyword>
<feature type="transmembrane region" description="Helical" evidence="2">
    <location>
        <begin position="55"/>
        <end position="74"/>
    </location>
</feature>
<reference evidence="3" key="1">
    <citation type="journal article" date="2012" name="PLoS ONE">
        <title>Gene sets for utilization of primary and secondary nutrition supplies in the distal gut of endangered iberian lynx.</title>
        <authorList>
            <person name="Alcaide M."/>
            <person name="Messina E."/>
            <person name="Richter M."/>
            <person name="Bargiela R."/>
            <person name="Peplies J."/>
            <person name="Huws S.A."/>
            <person name="Newbold C.J."/>
            <person name="Golyshin P.N."/>
            <person name="Simon M.A."/>
            <person name="Lopez G."/>
            <person name="Yakimov M.M."/>
            <person name="Ferrer M."/>
        </authorList>
    </citation>
    <scope>NUCLEOTIDE SEQUENCE</scope>
</reference>
<feature type="transmembrane region" description="Helical" evidence="2">
    <location>
        <begin position="6"/>
        <end position="35"/>
    </location>
</feature>
<feature type="transmembrane region" description="Helical" evidence="2">
    <location>
        <begin position="80"/>
        <end position="110"/>
    </location>
</feature>
<dbReference type="EMBL" id="AMCI01000578">
    <property type="protein sequence ID" value="EJX08616.1"/>
    <property type="molecule type" value="Genomic_DNA"/>
</dbReference>
<organism evidence="3">
    <name type="scientific">gut metagenome</name>
    <dbReference type="NCBI Taxonomy" id="749906"/>
    <lineage>
        <taxon>unclassified sequences</taxon>
        <taxon>metagenomes</taxon>
        <taxon>organismal metagenomes</taxon>
    </lineage>
</organism>
<keyword evidence="2" id="KW-0812">Transmembrane</keyword>
<evidence type="ECO:0000313" key="3">
    <source>
        <dbReference type="EMBL" id="EJX08616.1"/>
    </source>
</evidence>
<proteinExistence type="predicted"/>
<comment type="caution">
    <text evidence="3">The sequence shown here is derived from an EMBL/GenBank/DDBJ whole genome shotgun (WGS) entry which is preliminary data.</text>
</comment>
<name>J9D795_9ZZZZ</name>
<keyword evidence="2" id="KW-0472">Membrane</keyword>
<accession>J9D795</accession>
<gene>
    <name evidence="3" type="ORF">EVA_03274</name>
</gene>
<sequence>MNHHFFLLLILADFSSVLVSTLINDITIAVIFNIIAVEDTLFIRTIQTRTVLTDFYRPAVFLALLEMSLELFAVTLQDSFAIHLVVFPTAHVGITIFPFVGAFSFALVVLPFSHIDCYTLPGEGTIAALFAIDEASFVLVTIGKGKDALTHSFAINIVTFIDIAIAEFVRYLCHVACHPSTDRYTGRHRHRYRYLLHFACCPATRPHNGSRHSSRRPRDHSSYHSATHRYNRHPSCIYRYPYHF</sequence>
<feature type="compositionally biased region" description="Basic residues" evidence="1">
    <location>
        <begin position="208"/>
        <end position="218"/>
    </location>
</feature>
<evidence type="ECO:0000256" key="1">
    <source>
        <dbReference type="SAM" id="MobiDB-lite"/>
    </source>
</evidence>
<dbReference type="AlphaFoldDB" id="J9D795"/>
<feature type="region of interest" description="Disordered" evidence="1">
    <location>
        <begin position="205"/>
        <end position="226"/>
    </location>
</feature>
<protein>
    <submittedName>
        <fullName evidence="3">Membrane protein</fullName>
    </submittedName>
</protein>